<evidence type="ECO:0000313" key="2">
    <source>
        <dbReference type="Proteomes" id="UP001153076"/>
    </source>
</evidence>
<evidence type="ECO:0000313" key="1">
    <source>
        <dbReference type="EMBL" id="KAJ8435047.1"/>
    </source>
</evidence>
<protein>
    <submittedName>
        <fullName evidence="1">Uncharacterized protein</fullName>
    </submittedName>
</protein>
<proteinExistence type="predicted"/>
<dbReference type="Proteomes" id="UP001153076">
    <property type="component" value="Unassembled WGS sequence"/>
</dbReference>
<keyword evidence="2" id="KW-1185">Reference proteome</keyword>
<name>A0A9Q1K274_9CARY</name>
<reference evidence="1" key="1">
    <citation type="submission" date="2022-04" db="EMBL/GenBank/DDBJ databases">
        <title>Carnegiea gigantea Genome sequencing and assembly v2.</title>
        <authorList>
            <person name="Copetti D."/>
            <person name="Sanderson M.J."/>
            <person name="Burquez A."/>
            <person name="Wojciechowski M.F."/>
        </authorList>
    </citation>
    <scope>NUCLEOTIDE SEQUENCE</scope>
    <source>
        <strain evidence="1">SGP5-SGP5p</strain>
        <tissue evidence="1">Aerial part</tissue>
    </source>
</reference>
<dbReference type="EMBL" id="JAKOGI010000438">
    <property type="protein sequence ID" value="KAJ8435047.1"/>
    <property type="molecule type" value="Genomic_DNA"/>
</dbReference>
<dbReference type="AlphaFoldDB" id="A0A9Q1K274"/>
<organism evidence="1 2">
    <name type="scientific">Carnegiea gigantea</name>
    <dbReference type="NCBI Taxonomy" id="171969"/>
    <lineage>
        <taxon>Eukaryota</taxon>
        <taxon>Viridiplantae</taxon>
        <taxon>Streptophyta</taxon>
        <taxon>Embryophyta</taxon>
        <taxon>Tracheophyta</taxon>
        <taxon>Spermatophyta</taxon>
        <taxon>Magnoliopsida</taxon>
        <taxon>eudicotyledons</taxon>
        <taxon>Gunneridae</taxon>
        <taxon>Pentapetalae</taxon>
        <taxon>Caryophyllales</taxon>
        <taxon>Cactineae</taxon>
        <taxon>Cactaceae</taxon>
        <taxon>Cactoideae</taxon>
        <taxon>Echinocereeae</taxon>
        <taxon>Carnegiea</taxon>
    </lineage>
</organism>
<dbReference type="OrthoDB" id="512018at2759"/>
<accession>A0A9Q1K274</accession>
<gene>
    <name evidence="1" type="ORF">Cgig2_027256</name>
</gene>
<comment type="caution">
    <text evidence="1">The sequence shown here is derived from an EMBL/GenBank/DDBJ whole genome shotgun (WGS) entry which is preliminary data.</text>
</comment>
<sequence length="178" mass="19873">MNLCGLKCIKKPNLQNNCLTVMKALKALTYLVLGVWFWKSPVASIPRELVQPIGKGLAEINILRDIIYVLEMWNLDMIPLKRNTSKASSLNIRPRGGFLTWLTYGLEAGVSGDTTDTTLDLPLHSVIDKLQYCAWRNSAFLHSGRQEESAPQAAASDTGYVVSHLVLGETKNRIVYRL</sequence>